<dbReference type="Proteomes" id="UP000663823">
    <property type="component" value="Unassembled WGS sequence"/>
</dbReference>
<sequence>KTRKDSTIKYQAKFEDYGCPPPTTFDRHGKKLERTGNWYRTYVYTRCQVEVFQELIDQKNYSFTEKDLYNAASKRFSPSFQRNEFLR</sequence>
<organism evidence="1 2">
    <name type="scientific">Rotaria sordida</name>
    <dbReference type="NCBI Taxonomy" id="392033"/>
    <lineage>
        <taxon>Eukaryota</taxon>
        <taxon>Metazoa</taxon>
        <taxon>Spiralia</taxon>
        <taxon>Gnathifera</taxon>
        <taxon>Rotifera</taxon>
        <taxon>Eurotatoria</taxon>
        <taxon>Bdelloidea</taxon>
        <taxon>Philodinida</taxon>
        <taxon>Philodinidae</taxon>
        <taxon>Rotaria</taxon>
    </lineage>
</organism>
<dbReference type="EMBL" id="CAJOAX010004172">
    <property type="protein sequence ID" value="CAF3893422.1"/>
    <property type="molecule type" value="Genomic_DNA"/>
</dbReference>
<protein>
    <submittedName>
        <fullName evidence="1">Uncharacterized protein</fullName>
    </submittedName>
</protein>
<evidence type="ECO:0000313" key="2">
    <source>
        <dbReference type="Proteomes" id="UP000663823"/>
    </source>
</evidence>
<dbReference type="AlphaFoldDB" id="A0A819H931"/>
<evidence type="ECO:0000313" key="1">
    <source>
        <dbReference type="EMBL" id="CAF3893422.1"/>
    </source>
</evidence>
<comment type="caution">
    <text evidence="1">The sequence shown here is derived from an EMBL/GenBank/DDBJ whole genome shotgun (WGS) entry which is preliminary data.</text>
</comment>
<feature type="non-terminal residue" evidence="1">
    <location>
        <position position="1"/>
    </location>
</feature>
<accession>A0A819H931</accession>
<gene>
    <name evidence="1" type="ORF">OTI717_LOCUS23397</name>
</gene>
<name>A0A819H931_9BILA</name>
<reference evidence="1" key="1">
    <citation type="submission" date="2021-02" db="EMBL/GenBank/DDBJ databases">
        <authorList>
            <person name="Nowell W R."/>
        </authorList>
    </citation>
    <scope>NUCLEOTIDE SEQUENCE</scope>
</reference>
<proteinExistence type="predicted"/>